<evidence type="ECO:0000313" key="1">
    <source>
        <dbReference type="EMBL" id="GBP13681.1"/>
    </source>
</evidence>
<comment type="caution">
    <text evidence="1">The sequence shown here is derived from an EMBL/GenBank/DDBJ whole genome shotgun (WGS) entry which is preliminary data.</text>
</comment>
<keyword evidence="2" id="KW-1185">Reference proteome</keyword>
<gene>
    <name evidence="1" type="ORF">EVAR_7016_1</name>
</gene>
<name>A0A4C1TK59_EUMVA</name>
<evidence type="ECO:0000313" key="2">
    <source>
        <dbReference type="Proteomes" id="UP000299102"/>
    </source>
</evidence>
<dbReference type="Proteomes" id="UP000299102">
    <property type="component" value="Unassembled WGS sequence"/>
</dbReference>
<proteinExistence type="predicted"/>
<reference evidence="1 2" key="1">
    <citation type="journal article" date="2019" name="Commun. Biol.">
        <title>The bagworm genome reveals a unique fibroin gene that provides high tensile strength.</title>
        <authorList>
            <person name="Kono N."/>
            <person name="Nakamura H."/>
            <person name="Ohtoshi R."/>
            <person name="Tomita M."/>
            <person name="Numata K."/>
            <person name="Arakawa K."/>
        </authorList>
    </citation>
    <scope>NUCLEOTIDE SEQUENCE [LARGE SCALE GENOMIC DNA]</scope>
</reference>
<accession>A0A4C1TK59</accession>
<dbReference type="AlphaFoldDB" id="A0A4C1TK59"/>
<organism evidence="1 2">
    <name type="scientific">Eumeta variegata</name>
    <name type="common">Bagworm moth</name>
    <name type="synonym">Eumeta japonica</name>
    <dbReference type="NCBI Taxonomy" id="151549"/>
    <lineage>
        <taxon>Eukaryota</taxon>
        <taxon>Metazoa</taxon>
        <taxon>Ecdysozoa</taxon>
        <taxon>Arthropoda</taxon>
        <taxon>Hexapoda</taxon>
        <taxon>Insecta</taxon>
        <taxon>Pterygota</taxon>
        <taxon>Neoptera</taxon>
        <taxon>Endopterygota</taxon>
        <taxon>Lepidoptera</taxon>
        <taxon>Glossata</taxon>
        <taxon>Ditrysia</taxon>
        <taxon>Tineoidea</taxon>
        <taxon>Psychidae</taxon>
        <taxon>Oiketicinae</taxon>
        <taxon>Eumeta</taxon>
    </lineage>
</organism>
<protein>
    <submittedName>
        <fullName evidence="1">Uncharacterized protein</fullName>
    </submittedName>
</protein>
<sequence>MFTACQIVPICIFATCGPGRLVTNDGPLDLPGLQSWDSKNDAARLEAPCHVPDQAEGLTIQATQSDIRRLQDDMPEAAG</sequence>
<dbReference type="EMBL" id="BGZK01000058">
    <property type="protein sequence ID" value="GBP13681.1"/>
    <property type="molecule type" value="Genomic_DNA"/>
</dbReference>